<dbReference type="GO" id="GO:0030295">
    <property type="term" value="F:protein kinase activator activity"/>
    <property type="evidence" value="ECO:0007669"/>
    <property type="project" value="TreeGrafter"/>
</dbReference>
<name>A0A1V9YFB0_ACHHY</name>
<comment type="similarity">
    <text evidence="1">Belongs to the eukaryotic ribosomal protein P1/P2 family.</text>
</comment>
<dbReference type="InterPro" id="IPR038716">
    <property type="entry name" value="P1/P2_N_sf"/>
</dbReference>
<evidence type="ECO:0000256" key="2">
    <source>
        <dbReference type="ARBA" id="ARBA00022980"/>
    </source>
</evidence>
<dbReference type="STRING" id="1202772.A0A1V9YFB0"/>
<organism evidence="5 6">
    <name type="scientific">Achlya hypogyna</name>
    <name type="common">Oomycete</name>
    <name type="synonym">Protoachlya hypogyna</name>
    <dbReference type="NCBI Taxonomy" id="1202772"/>
    <lineage>
        <taxon>Eukaryota</taxon>
        <taxon>Sar</taxon>
        <taxon>Stramenopiles</taxon>
        <taxon>Oomycota</taxon>
        <taxon>Saprolegniomycetes</taxon>
        <taxon>Saprolegniales</taxon>
        <taxon>Achlyaceae</taxon>
        <taxon>Achlya</taxon>
    </lineage>
</organism>
<reference evidence="5 6" key="1">
    <citation type="journal article" date="2014" name="Genome Biol. Evol.">
        <title>The secreted proteins of Achlya hypogyna and Thraustotheca clavata identify the ancestral oomycete secretome and reveal gene acquisitions by horizontal gene transfer.</title>
        <authorList>
            <person name="Misner I."/>
            <person name="Blouin N."/>
            <person name="Leonard G."/>
            <person name="Richards T.A."/>
            <person name="Lane C.E."/>
        </authorList>
    </citation>
    <scope>NUCLEOTIDE SEQUENCE [LARGE SCALE GENOMIC DNA]</scope>
    <source>
        <strain evidence="5 6">ATCC 48635</strain>
    </source>
</reference>
<keyword evidence="6" id="KW-1185">Reference proteome</keyword>
<feature type="compositionally biased region" description="Gly residues" evidence="4">
    <location>
        <begin position="104"/>
        <end position="117"/>
    </location>
</feature>
<dbReference type="AlphaFoldDB" id="A0A1V9YFB0"/>
<gene>
    <name evidence="5" type="ORF">ACHHYP_13424</name>
</gene>
<evidence type="ECO:0000256" key="4">
    <source>
        <dbReference type="SAM" id="MobiDB-lite"/>
    </source>
</evidence>
<evidence type="ECO:0000313" key="6">
    <source>
        <dbReference type="Proteomes" id="UP000243579"/>
    </source>
</evidence>
<dbReference type="GO" id="GO:0002181">
    <property type="term" value="P:cytoplasmic translation"/>
    <property type="evidence" value="ECO:0007669"/>
    <property type="project" value="TreeGrafter"/>
</dbReference>
<keyword evidence="3" id="KW-0687">Ribonucleoprotein</keyword>
<dbReference type="EMBL" id="JNBR01001869">
    <property type="protein sequence ID" value="OQR84398.1"/>
    <property type="molecule type" value="Genomic_DNA"/>
</dbReference>
<dbReference type="Pfam" id="PF00428">
    <property type="entry name" value="Ribosomal_60s"/>
    <property type="match status" value="1"/>
</dbReference>
<feature type="region of interest" description="Disordered" evidence="4">
    <location>
        <begin position="89"/>
        <end position="117"/>
    </location>
</feature>
<comment type="caution">
    <text evidence="5">The sequence shown here is derived from an EMBL/GenBank/DDBJ whole genome shotgun (WGS) entry which is preliminary data.</text>
</comment>
<dbReference type="PANTHER" id="PTHR45696">
    <property type="entry name" value="60S ACIDIC RIBOSOMAL PROTEIN P1"/>
    <property type="match status" value="1"/>
</dbReference>
<protein>
    <recommendedName>
        <fullName evidence="7">60S acidic ribosomal protein P1</fullName>
    </recommendedName>
</protein>
<evidence type="ECO:0000256" key="3">
    <source>
        <dbReference type="ARBA" id="ARBA00023274"/>
    </source>
</evidence>
<keyword evidence="2" id="KW-0689">Ribosomal protein</keyword>
<dbReference type="GO" id="GO:0022625">
    <property type="term" value="C:cytosolic large ribosomal subunit"/>
    <property type="evidence" value="ECO:0007669"/>
    <property type="project" value="TreeGrafter"/>
</dbReference>
<dbReference type="GO" id="GO:0043021">
    <property type="term" value="F:ribonucleoprotein complex binding"/>
    <property type="evidence" value="ECO:0007669"/>
    <property type="project" value="TreeGrafter"/>
</dbReference>
<dbReference type="Proteomes" id="UP000243579">
    <property type="component" value="Unassembled WGS sequence"/>
</dbReference>
<accession>A0A1V9YFB0</accession>
<evidence type="ECO:0000256" key="1">
    <source>
        <dbReference type="ARBA" id="ARBA00005436"/>
    </source>
</evidence>
<dbReference type="FunFam" id="1.10.10.1410:FF:000002">
    <property type="entry name" value="60S acidic ribosomal protein P2"/>
    <property type="match status" value="1"/>
</dbReference>
<dbReference type="PANTHER" id="PTHR45696:SF10">
    <property type="entry name" value="LARGE RIBOSOMAL SUBUNIT PROTEIN P1"/>
    <property type="match status" value="1"/>
</dbReference>
<dbReference type="GO" id="GO:0003735">
    <property type="term" value="F:structural constituent of ribosome"/>
    <property type="evidence" value="ECO:0007669"/>
    <property type="project" value="TreeGrafter"/>
</dbReference>
<proteinExistence type="inferred from homology"/>
<dbReference type="Gene3D" id="1.10.10.1410">
    <property type="match status" value="1"/>
</dbReference>
<evidence type="ECO:0008006" key="7">
    <source>
        <dbReference type="Google" id="ProtNLM"/>
    </source>
</evidence>
<dbReference type="OrthoDB" id="2194681at2759"/>
<evidence type="ECO:0000313" key="5">
    <source>
        <dbReference type="EMBL" id="OQR84398.1"/>
    </source>
</evidence>
<sequence>MSIADLSAAQKQELATSVAVLLLTDAKVEVSAENINAALDASKNKVAAYLPTLFADAIEKGLKVEKLLAGPSAGAAAAPAAGGAAPAAAAVEAKKEEVEEEADLGGGMDMFGGGSDY</sequence>